<dbReference type="EMBL" id="BGZK01000015">
    <property type="protein sequence ID" value="GBP04947.1"/>
    <property type="molecule type" value="Genomic_DNA"/>
</dbReference>
<proteinExistence type="predicted"/>
<reference evidence="2 3" key="1">
    <citation type="journal article" date="2019" name="Commun. Biol.">
        <title>The bagworm genome reveals a unique fibroin gene that provides high tensile strength.</title>
        <authorList>
            <person name="Kono N."/>
            <person name="Nakamura H."/>
            <person name="Ohtoshi R."/>
            <person name="Tomita M."/>
            <person name="Numata K."/>
            <person name="Arakawa K."/>
        </authorList>
    </citation>
    <scope>NUCLEOTIDE SEQUENCE [LARGE SCALE GENOMIC DNA]</scope>
</reference>
<protein>
    <submittedName>
        <fullName evidence="2">Uncharacterized protein</fullName>
    </submittedName>
</protein>
<evidence type="ECO:0000256" key="1">
    <source>
        <dbReference type="SAM" id="MobiDB-lite"/>
    </source>
</evidence>
<feature type="compositionally biased region" description="Basic and acidic residues" evidence="1">
    <location>
        <begin position="1"/>
        <end position="11"/>
    </location>
</feature>
<evidence type="ECO:0000313" key="2">
    <source>
        <dbReference type="EMBL" id="GBP04947.1"/>
    </source>
</evidence>
<sequence>MPSRPKGDSAKGIRQGRHHNPEQWRGRRGESNPHRRNITSVVIKAGNFRIGAVSVYFEEDKPIRPYLDRVWYACSKVGTDKVIRGGDVNA</sequence>
<organism evidence="2 3">
    <name type="scientific">Eumeta variegata</name>
    <name type="common">Bagworm moth</name>
    <name type="synonym">Eumeta japonica</name>
    <dbReference type="NCBI Taxonomy" id="151549"/>
    <lineage>
        <taxon>Eukaryota</taxon>
        <taxon>Metazoa</taxon>
        <taxon>Ecdysozoa</taxon>
        <taxon>Arthropoda</taxon>
        <taxon>Hexapoda</taxon>
        <taxon>Insecta</taxon>
        <taxon>Pterygota</taxon>
        <taxon>Neoptera</taxon>
        <taxon>Endopterygota</taxon>
        <taxon>Lepidoptera</taxon>
        <taxon>Glossata</taxon>
        <taxon>Ditrysia</taxon>
        <taxon>Tineoidea</taxon>
        <taxon>Psychidae</taxon>
        <taxon>Oiketicinae</taxon>
        <taxon>Eumeta</taxon>
    </lineage>
</organism>
<dbReference type="InterPro" id="IPR036691">
    <property type="entry name" value="Endo/exonu/phosph_ase_sf"/>
</dbReference>
<feature type="compositionally biased region" description="Basic and acidic residues" evidence="1">
    <location>
        <begin position="19"/>
        <end position="33"/>
    </location>
</feature>
<gene>
    <name evidence="2" type="ORF">EVAR_3820_1</name>
</gene>
<dbReference type="OrthoDB" id="411871at2759"/>
<dbReference type="SUPFAM" id="SSF56219">
    <property type="entry name" value="DNase I-like"/>
    <property type="match status" value="1"/>
</dbReference>
<dbReference type="Proteomes" id="UP000299102">
    <property type="component" value="Unassembled WGS sequence"/>
</dbReference>
<evidence type="ECO:0000313" key="3">
    <source>
        <dbReference type="Proteomes" id="UP000299102"/>
    </source>
</evidence>
<accession>A0A4C1SUD4</accession>
<dbReference type="AlphaFoldDB" id="A0A4C1SUD4"/>
<comment type="caution">
    <text evidence="2">The sequence shown here is derived from an EMBL/GenBank/DDBJ whole genome shotgun (WGS) entry which is preliminary data.</text>
</comment>
<feature type="region of interest" description="Disordered" evidence="1">
    <location>
        <begin position="1"/>
        <end position="37"/>
    </location>
</feature>
<name>A0A4C1SUD4_EUMVA</name>
<keyword evidence="3" id="KW-1185">Reference proteome</keyword>